<evidence type="ECO:0000313" key="4">
    <source>
        <dbReference type="EMBL" id="MFC0050310.1"/>
    </source>
</evidence>
<dbReference type="InterPro" id="IPR023772">
    <property type="entry name" value="DNA-bd_HTH_TetR-type_CS"/>
</dbReference>
<evidence type="ECO:0000256" key="2">
    <source>
        <dbReference type="PROSITE-ProRule" id="PRU00335"/>
    </source>
</evidence>
<reference evidence="4 5" key="1">
    <citation type="submission" date="2024-09" db="EMBL/GenBank/DDBJ databases">
        <authorList>
            <person name="Sun Q."/>
            <person name="Mori K."/>
        </authorList>
    </citation>
    <scope>NUCLEOTIDE SEQUENCE [LARGE SCALE GENOMIC DNA]</scope>
    <source>
        <strain evidence="4 5">KCTC 23315</strain>
    </source>
</reference>
<keyword evidence="5" id="KW-1185">Reference proteome</keyword>
<organism evidence="4 5">
    <name type="scientific">Rheinheimera tilapiae</name>
    <dbReference type="NCBI Taxonomy" id="875043"/>
    <lineage>
        <taxon>Bacteria</taxon>
        <taxon>Pseudomonadati</taxon>
        <taxon>Pseudomonadota</taxon>
        <taxon>Gammaproteobacteria</taxon>
        <taxon>Chromatiales</taxon>
        <taxon>Chromatiaceae</taxon>
        <taxon>Rheinheimera</taxon>
    </lineage>
</organism>
<dbReference type="PRINTS" id="PR00455">
    <property type="entry name" value="HTHTETR"/>
</dbReference>
<dbReference type="InterPro" id="IPR050109">
    <property type="entry name" value="HTH-type_TetR-like_transc_reg"/>
</dbReference>
<keyword evidence="1 2" id="KW-0238">DNA-binding</keyword>
<dbReference type="PANTHER" id="PTHR30055:SF224">
    <property type="entry name" value="TRANSCRIPTIONAL REGULATOR TETR FAMILY"/>
    <property type="match status" value="1"/>
</dbReference>
<dbReference type="InterPro" id="IPR039536">
    <property type="entry name" value="TetR_C_Proteobacteria"/>
</dbReference>
<name>A0ABV6BHH8_9GAMM</name>
<dbReference type="Proteomes" id="UP001589813">
    <property type="component" value="Unassembled WGS sequence"/>
</dbReference>
<dbReference type="SUPFAM" id="SSF46689">
    <property type="entry name" value="Homeodomain-like"/>
    <property type="match status" value="1"/>
</dbReference>
<dbReference type="PROSITE" id="PS01081">
    <property type="entry name" value="HTH_TETR_1"/>
    <property type="match status" value="1"/>
</dbReference>
<comment type="caution">
    <text evidence="4">The sequence shown here is derived from an EMBL/GenBank/DDBJ whole genome shotgun (WGS) entry which is preliminary data.</text>
</comment>
<dbReference type="Gene3D" id="1.10.357.10">
    <property type="entry name" value="Tetracycline Repressor, domain 2"/>
    <property type="match status" value="1"/>
</dbReference>
<dbReference type="RefSeq" id="WP_377247849.1">
    <property type="nucleotide sequence ID" value="NZ_JBHLXP010000005.1"/>
</dbReference>
<dbReference type="Pfam" id="PF14246">
    <property type="entry name" value="TetR_C_7"/>
    <property type="match status" value="1"/>
</dbReference>
<gene>
    <name evidence="4" type="ORF">ACFFJP_18585</name>
</gene>
<dbReference type="Gene3D" id="1.10.10.60">
    <property type="entry name" value="Homeodomain-like"/>
    <property type="match status" value="1"/>
</dbReference>
<protein>
    <submittedName>
        <fullName evidence="4">TetR/AcrR family transcriptional regulator</fullName>
    </submittedName>
</protein>
<proteinExistence type="predicted"/>
<dbReference type="PROSITE" id="PS50977">
    <property type="entry name" value="HTH_TETR_2"/>
    <property type="match status" value="1"/>
</dbReference>
<dbReference type="InterPro" id="IPR009057">
    <property type="entry name" value="Homeodomain-like_sf"/>
</dbReference>
<accession>A0ABV6BHH8</accession>
<feature type="DNA-binding region" description="H-T-H motif" evidence="2">
    <location>
        <begin position="31"/>
        <end position="50"/>
    </location>
</feature>
<feature type="domain" description="HTH tetR-type" evidence="3">
    <location>
        <begin position="8"/>
        <end position="68"/>
    </location>
</feature>
<sequence>MEPVGRSAQKRQAVINAALAEFKDKGFVGASMDAIAEHAQVSKRTVYNHFASKDLLFNEVTSSFWVRSKQAASLQFDASRTVEDQLLQIARSVWAVYQSAELIEQARIVLAELIRQPELVEQALAQVNDQECGLLPFLQQAVSAGALQIPDIKIAETQFWGLMKSFAFWPAVFRFHDFSAQAEQVLNSNVQMFVRQYLPG</sequence>
<dbReference type="PANTHER" id="PTHR30055">
    <property type="entry name" value="HTH-TYPE TRANSCRIPTIONAL REGULATOR RUTR"/>
    <property type="match status" value="1"/>
</dbReference>
<evidence type="ECO:0000259" key="3">
    <source>
        <dbReference type="PROSITE" id="PS50977"/>
    </source>
</evidence>
<dbReference type="Pfam" id="PF00440">
    <property type="entry name" value="TetR_N"/>
    <property type="match status" value="1"/>
</dbReference>
<evidence type="ECO:0000313" key="5">
    <source>
        <dbReference type="Proteomes" id="UP001589813"/>
    </source>
</evidence>
<evidence type="ECO:0000256" key="1">
    <source>
        <dbReference type="ARBA" id="ARBA00023125"/>
    </source>
</evidence>
<dbReference type="EMBL" id="JBHLXP010000005">
    <property type="protein sequence ID" value="MFC0050310.1"/>
    <property type="molecule type" value="Genomic_DNA"/>
</dbReference>
<dbReference type="InterPro" id="IPR001647">
    <property type="entry name" value="HTH_TetR"/>
</dbReference>